<gene>
    <name evidence="5" type="ORF">AUP43_05725</name>
</gene>
<comment type="caution">
    <text evidence="5">The sequence shown here is derived from an EMBL/GenBank/DDBJ whole genome shotgun (WGS) entry which is preliminary data.</text>
</comment>
<dbReference type="InterPro" id="IPR045857">
    <property type="entry name" value="O16G_dom_2"/>
</dbReference>
<feature type="domain" description="Glycosyl hydrolase family 13 catalytic" evidence="4">
    <location>
        <begin position="18"/>
        <end position="404"/>
    </location>
</feature>
<dbReference type="Proteomes" id="UP000076400">
    <property type="component" value="Unassembled WGS sequence"/>
</dbReference>
<evidence type="ECO:0000256" key="2">
    <source>
        <dbReference type="ARBA" id="ARBA00022801"/>
    </source>
</evidence>
<dbReference type="SUPFAM" id="SSF51445">
    <property type="entry name" value="(Trans)glycosidases"/>
    <property type="match status" value="1"/>
</dbReference>
<dbReference type="Pfam" id="PF00128">
    <property type="entry name" value="Alpha-amylase"/>
    <property type="match status" value="1"/>
</dbReference>
<dbReference type="Gene3D" id="3.20.20.80">
    <property type="entry name" value="Glycosidases"/>
    <property type="match status" value="2"/>
</dbReference>
<dbReference type="RefSeq" id="WP_067553456.1">
    <property type="nucleotide sequence ID" value="NZ_LPXN01000068.1"/>
</dbReference>
<dbReference type="InterPro" id="IPR013780">
    <property type="entry name" value="Glyco_hydro_b"/>
</dbReference>
<dbReference type="GO" id="GO:0004556">
    <property type="term" value="F:alpha-amylase activity"/>
    <property type="evidence" value="ECO:0007669"/>
    <property type="project" value="TreeGrafter"/>
</dbReference>
<evidence type="ECO:0000313" key="6">
    <source>
        <dbReference type="Proteomes" id="UP000076400"/>
    </source>
</evidence>
<evidence type="ECO:0000259" key="4">
    <source>
        <dbReference type="SMART" id="SM00642"/>
    </source>
</evidence>
<dbReference type="CDD" id="cd11330">
    <property type="entry name" value="AmyAc_OligoGlu"/>
    <property type="match status" value="1"/>
</dbReference>
<dbReference type="PANTHER" id="PTHR10357:SF179">
    <property type="entry name" value="NEUTRAL AND BASIC AMINO ACID TRANSPORT PROTEIN RBAT"/>
    <property type="match status" value="1"/>
</dbReference>
<dbReference type="SMART" id="SM00642">
    <property type="entry name" value="Aamy"/>
    <property type="match status" value="1"/>
</dbReference>
<dbReference type="GO" id="GO:0009313">
    <property type="term" value="P:oligosaccharide catabolic process"/>
    <property type="evidence" value="ECO:0007669"/>
    <property type="project" value="TreeGrafter"/>
</dbReference>
<dbReference type="SUPFAM" id="SSF51011">
    <property type="entry name" value="Glycosyl hydrolase domain"/>
    <property type="match status" value="1"/>
</dbReference>
<proteinExistence type="inferred from homology"/>
<organism evidence="5 6">
    <name type="scientific">Oceanibaculum pacificum</name>
    <dbReference type="NCBI Taxonomy" id="580166"/>
    <lineage>
        <taxon>Bacteria</taxon>
        <taxon>Pseudomonadati</taxon>
        <taxon>Pseudomonadota</taxon>
        <taxon>Alphaproteobacteria</taxon>
        <taxon>Rhodospirillales</taxon>
        <taxon>Oceanibaculaceae</taxon>
        <taxon>Oceanibaculum</taxon>
    </lineage>
</organism>
<protein>
    <submittedName>
        <fullName evidence="5">Alpha-glucosidase</fullName>
    </submittedName>
</protein>
<comment type="similarity">
    <text evidence="1">Belongs to the glycosyl hydrolase 13 family.</text>
</comment>
<accession>A0A154WEL9</accession>
<dbReference type="PANTHER" id="PTHR10357">
    <property type="entry name" value="ALPHA-AMYLASE FAMILY MEMBER"/>
    <property type="match status" value="1"/>
</dbReference>
<keyword evidence="2" id="KW-0378">Hydrolase</keyword>
<dbReference type="EMBL" id="LPXN01000068">
    <property type="protein sequence ID" value="KZD11973.1"/>
    <property type="molecule type" value="Genomic_DNA"/>
</dbReference>
<sequence length="542" mass="61372">MFDATKTSDWWKGAVIYQVYPRSYQDTTGNGVGDLRGIAQRLEHIAALGADAVWISPFVRSPMLDFGYDVADYQSVDPLFGTLEDFRALLDKAHGLGLRVIMDQVLSHTSDQHAWFIESRETRSNPKADWYVWADARPDGTPPTNWLSVFGGSSWQWEPRRGQYYLHNFLRQMPDLNYHCPAVQEAILDTCRFWLDLGVDGFRLDVCTFYAHDPKLRNNPPNPEIPDGEAFRFNPYSQQLHMHDIGQPETIAFLERLRALCDSYGDRALLGELHESNAVRVHREYTAVKRLQLAYGYWLLGAHEITPPMLRRVAGDLGHSEDSGWPCWALDNHDFSRAITRLGAEDRPEAVTIILAALTCLRGATCLYQGSELGLPQADLPRESIIDPYGREFWPAYKGRDGSRTPMPWEEDRPNAGFSEADPWLPVPSSHRELAINRQVGLPGSTFNRLRQFLNWRKHIPALRDGGMEFLETSSNILAFRRDSEKGSVTCAFNFGATEEVMRLPDVETGKMLEGHGFAAVQKGDDIHLPPFGAFFSVREAA</sequence>
<dbReference type="Gene3D" id="3.90.400.10">
    <property type="entry name" value="Oligo-1,6-glucosidase, Domain 2"/>
    <property type="match status" value="1"/>
</dbReference>
<dbReference type="InterPro" id="IPR017853">
    <property type="entry name" value="GH"/>
</dbReference>
<evidence type="ECO:0000256" key="3">
    <source>
        <dbReference type="ARBA" id="ARBA00023295"/>
    </source>
</evidence>
<dbReference type="STRING" id="580166.AUP43_05725"/>
<dbReference type="OrthoDB" id="9805159at2"/>
<name>A0A154WEL9_9PROT</name>
<keyword evidence="3" id="KW-0326">Glycosidase</keyword>
<dbReference type="FunFam" id="3.90.400.10:FF:000002">
    <property type="entry name" value="Sucrose isomerase"/>
    <property type="match status" value="1"/>
</dbReference>
<dbReference type="AlphaFoldDB" id="A0A154WEL9"/>
<reference evidence="5 6" key="1">
    <citation type="submission" date="2015-12" db="EMBL/GenBank/DDBJ databases">
        <title>Genome sequence of Oceanibaculum pacificum MCCC 1A02656.</title>
        <authorList>
            <person name="Lu L."/>
            <person name="Lai Q."/>
            <person name="Shao Z."/>
            <person name="Qian P."/>
        </authorList>
    </citation>
    <scope>NUCLEOTIDE SEQUENCE [LARGE SCALE GENOMIC DNA]</scope>
    <source>
        <strain evidence="5 6">MCCC 1A02656</strain>
    </source>
</reference>
<keyword evidence="6" id="KW-1185">Reference proteome</keyword>
<evidence type="ECO:0000256" key="1">
    <source>
        <dbReference type="ARBA" id="ARBA00008061"/>
    </source>
</evidence>
<dbReference type="InterPro" id="IPR006047">
    <property type="entry name" value="GH13_cat_dom"/>
</dbReference>
<dbReference type="Gene3D" id="2.60.40.1180">
    <property type="entry name" value="Golgi alpha-mannosidase II"/>
    <property type="match status" value="1"/>
</dbReference>
<evidence type="ECO:0000313" key="5">
    <source>
        <dbReference type="EMBL" id="KZD11973.1"/>
    </source>
</evidence>